<keyword evidence="3" id="KW-0067">ATP-binding</keyword>
<organism evidence="3 4">
    <name type="scientific">Aliterella atlantica CENA595</name>
    <dbReference type="NCBI Taxonomy" id="1618023"/>
    <lineage>
        <taxon>Bacteria</taxon>
        <taxon>Bacillati</taxon>
        <taxon>Cyanobacteriota</taxon>
        <taxon>Cyanophyceae</taxon>
        <taxon>Chroococcidiopsidales</taxon>
        <taxon>Aliterellaceae</taxon>
        <taxon>Aliterella</taxon>
    </lineage>
</organism>
<keyword evidence="1" id="KW-0175">Coiled coil</keyword>
<dbReference type="AlphaFoldDB" id="A0A0D8ZSU2"/>
<dbReference type="STRING" id="1618023.UH38_19315"/>
<protein>
    <submittedName>
        <fullName evidence="3">Helicase A859L</fullName>
    </submittedName>
</protein>
<keyword evidence="4" id="KW-1185">Reference proteome</keyword>
<dbReference type="OrthoDB" id="1490774at2"/>
<dbReference type="RefSeq" id="WP_045056314.1">
    <property type="nucleotide sequence ID" value="NZ_CAWMDP010000018.1"/>
</dbReference>
<name>A0A0D8ZSU2_9CYAN</name>
<gene>
    <name evidence="3" type="ORF">UH38_19315</name>
</gene>
<proteinExistence type="predicted"/>
<evidence type="ECO:0000256" key="1">
    <source>
        <dbReference type="SAM" id="Coils"/>
    </source>
</evidence>
<comment type="caution">
    <text evidence="3">The sequence shown here is derived from an EMBL/GenBank/DDBJ whole genome shotgun (WGS) entry which is preliminary data.</text>
</comment>
<feature type="coiled-coil region" evidence="1">
    <location>
        <begin position="151"/>
        <end position="178"/>
    </location>
</feature>
<keyword evidence="3" id="KW-0547">Nucleotide-binding</keyword>
<keyword evidence="3" id="KW-0378">Hydrolase</keyword>
<keyword evidence="3" id="KW-0347">Helicase</keyword>
<evidence type="ECO:0000313" key="4">
    <source>
        <dbReference type="Proteomes" id="UP000032452"/>
    </source>
</evidence>
<dbReference type="PATRIC" id="fig|1618023.3.peg.1870"/>
<accession>A0A0D8ZSU2</accession>
<feature type="domain" description="Competence protein CoiA-like N-terminal" evidence="2">
    <location>
        <begin position="24"/>
        <end position="55"/>
    </location>
</feature>
<dbReference type="Pfam" id="PF13455">
    <property type="entry name" value="MUG113"/>
    <property type="match status" value="1"/>
</dbReference>
<dbReference type="EMBL" id="JYON01000025">
    <property type="protein sequence ID" value="KJH70291.1"/>
    <property type="molecule type" value="Genomic_DNA"/>
</dbReference>
<evidence type="ECO:0000313" key="3">
    <source>
        <dbReference type="EMBL" id="KJH70291.1"/>
    </source>
</evidence>
<dbReference type="InterPro" id="IPR057253">
    <property type="entry name" value="CoiA-like_N"/>
</dbReference>
<evidence type="ECO:0000259" key="2">
    <source>
        <dbReference type="Pfam" id="PF25164"/>
    </source>
</evidence>
<dbReference type="Proteomes" id="UP000032452">
    <property type="component" value="Unassembled WGS sequence"/>
</dbReference>
<dbReference type="GO" id="GO:0004386">
    <property type="term" value="F:helicase activity"/>
    <property type="evidence" value="ECO:0007669"/>
    <property type="project" value="UniProtKB-KW"/>
</dbReference>
<dbReference type="Pfam" id="PF25164">
    <property type="entry name" value="CoiA_N"/>
    <property type="match status" value="1"/>
</dbReference>
<reference evidence="3 4" key="1">
    <citation type="submission" date="2015-02" db="EMBL/GenBank/DDBJ databases">
        <title>Draft genome of a novel marine cyanobacterium (Chroococcales) isolated from South Atlantic Ocean.</title>
        <authorList>
            <person name="Rigonato J."/>
            <person name="Alvarenga D.O."/>
            <person name="Branco L.H."/>
            <person name="Varani A.M."/>
            <person name="Brandini F.P."/>
            <person name="Fiore M.F."/>
        </authorList>
    </citation>
    <scope>NUCLEOTIDE SEQUENCE [LARGE SCALE GENOMIC DNA]</scope>
    <source>
        <strain evidence="3 4">CENA595</strain>
    </source>
</reference>
<sequence>MPWLKYGVDADNLLVAIEDVDSGSTNLLCPYCRGALTAKKGRIKDHHFAHTNQTCREVQQRNNRDIPTLPLYDHFNIFLTGKELEHLQKLWRRYGCNNRKISRSNVLQAFLREELLEYNDFMGLGGGYQFTKLGKIPVGALSLMLFNSVQESLLLEKLEELEEEANQAYDTNSPLTNQCLSDLRIYRASLQRILLNNLYYLELVADGQTFYKIGVTRRPIEERVVEVEQDLRLHFGVPVSVKVLGTWAHRGNVEKYFKYRYAHFNFPIGSLTEYYKFDDKSDAVSVLRDLRRMEIKGLSQRERAILEGKPSLVEQAIEADIQAQKRSHSIRVGMQRAAQWGAHVGRPAGEETNEAFLAKPSSMRVVEALEQKLSLRQAAEYARVSVNTVRKVKAFLEERS</sequence>